<feature type="region of interest" description="Disordered" evidence="1">
    <location>
        <begin position="72"/>
        <end position="103"/>
    </location>
</feature>
<accession>Q3URN7</accession>
<name>Q3URN7_MOUSE</name>
<reference evidence="2" key="8">
    <citation type="journal article" date="2005" name="Science">
        <title>Antisense Transcription in the Mammalian Transcriptome.</title>
        <authorList>
            <consortium name="RIKEN Genome Exploration Research Group and Genome Science Group (Genome Network Project Core Group) and the FANTOM Consortium"/>
        </authorList>
    </citation>
    <scope>NUCLEOTIDE SEQUENCE</scope>
    <source>
        <strain evidence="2">C57BL/6J</strain>
        <tissue evidence="2">Whole body</tissue>
    </source>
</reference>
<organism evidence="2">
    <name type="scientific">Mus musculus</name>
    <name type="common">Mouse</name>
    <dbReference type="NCBI Taxonomy" id="10090"/>
    <lineage>
        <taxon>Eukaryota</taxon>
        <taxon>Metazoa</taxon>
        <taxon>Chordata</taxon>
        <taxon>Craniata</taxon>
        <taxon>Vertebrata</taxon>
        <taxon>Euteleostomi</taxon>
        <taxon>Mammalia</taxon>
        <taxon>Eutheria</taxon>
        <taxon>Euarchontoglires</taxon>
        <taxon>Glires</taxon>
        <taxon>Rodentia</taxon>
        <taxon>Myomorpha</taxon>
        <taxon>Muroidea</taxon>
        <taxon>Muridae</taxon>
        <taxon>Murinae</taxon>
        <taxon>Mus</taxon>
        <taxon>Mus</taxon>
    </lineage>
</organism>
<evidence type="ECO:0000313" key="3">
    <source>
        <dbReference type="MGI" id="MGI:2670966"/>
    </source>
</evidence>
<gene>
    <name evidence="3" type="primary">Uqcc4</name>
    <name evidence="3" type="synonym">BC003965</name>
</gene>
<feature type="non-terminal residue" evidence="2">
    <location>
        <position position="1"/>
    </location>
</feature>
<dbReference type="EMBL" id="AK141327">
    <property type="protein sequence ID" value="BAE24651.1"/>
    <property type="molecule type" value="mRNA"/>
</dbReference>
<feature type="compositionally biased region" description="Polar residues" evidence="1">
    <location>
        <begin position="72"/>
        <end position="87"/>
    </location>
</feature>
<dbReference type="AlphaFoldDB" id="Q3URN7"/>
<proteinExistence type="evidence at transcript level"/>
<reference evidence="2" key="5">
    <citation type="journal article" date="2002" name="Nature">
        <title>Analysis of the mouse transcriptome based on functional annotation of 60,770 full-length cDNAs.</title>
        <authorList>
            <consortium name="The FANTOM Consortium and the RIKEN Genome Exploration Research Group Phase I and II Team"/>
        </authorList>
    </citation>
    <scope>NUCLEOTIDE SEQUENCE</scope>
    <source>
        <strain evidence="2">C57BL/6J</strain>
        <tissue evidence="2">Whole body</tissue>
    </source>
</reference>
<reference evidence="2" key="3">
    <citation type="journal article" date="2000" name="Genome Res.">
        <title>RIKEN integrated sequence analysis (RISA) system--384-format sequencing pipeline with 384 multicapillary sequencer.</title>
        <authorList>
            <person name="Shibata K."/>
            <person name="Itoh M."/>
            <person name="Aizawa K."/>
            <person name="Nagaoka S."/>
            <person name="Sasaki N."/>
            <person name="Carninci P."/>
            <person name="Konno H."/>
            <person name="Akiyama J."/>
            <person name="Nishi K."/>
            <person name="Kitsunai T."/>
            <person name="Tashiro H."/>
            <person name="Itoh M."/>
            <person name="Sumi N."/>
            <person name="Ishii Y."/>
            <person name="Nakamura S."/>
            <person name="Hazama M."/>
            <person name="Nishine T."/>
            <person name="Harada A."/>
            <person name="Yamamoto R."/>
            <person name="Matsumoto H."/>
            <person name="Sakaguchi S."/>
            <person name="Ikegami T."/>
            <person name="Kashiwagi K."/>
            <person name="Fujiwake S."/>
            <person name="Inoue K."/>
            <person name="Togawa Y."/>
            <person name="Izawa M."/>
            <person name="Ohara E."/>
            <person name="Watahiki M."/>
            <person name="Yoneda Y."/>
            <person name="Ishikawa T."/>
            <person name="Ozawa K."/>
            <person name="Tanaka T."/>
            <person name="Matsuura S."/>
            <person name="Kawai J."/>
            <person name="Okazaki Y."/>
            <person name="Muramatsu M."/>
            <person name="Inoue Y."/>
            <person name="Kira A."/>
            <person name="Hayashizaki Y."/>
        </authorList>
    </citation>
    <scope>NUCLEOTIDE SEQUENCE</scope>
    <source>
        <strain evidence="2">C57BL/6J</strain>
        <tissue evidence="2">Whole body</tissue>
    </source>
</reference>
<evidence type="ECO:0000313" key="2">
    <source>
        <dbReference type="EMBL" id="BAE24651.1"/>
    </source>
</evidence>
<dbReference type="MGI" id="MGI:2670966">
    <property type="gene designation" value="Uqcc4"/>
</dbReference>
<reference evidence="2" key="2">
    <citation type="journal article" date="2000" name="Genome Res.">
        <title>Normalization and subtraction of cap-trapper-selected cDNAs to prepare full-length cDNA libraries for rapid discovery of new genes.</title>
        <authorList>
            <person name="Carninci P."/>
            <person name="Shibata Y."/>
            <person name="Hayatsu N."/>
            <person name="Sugahara Y."/>
            <person name="Shibata K."/>
            <person name="Itoh M."/>
            <person name="Konno H."/>
            <person name="Okazaki Y."/>
            <person name="Muramatsu M."/>
            <person name="Hayashizaki Y."/>
        </authorList>
    </citation>
    <scope>NUCLEOTIDE SEQUENCE</scope>
    <source>
        <strain evidence="2">C57BL/6J</strain>
        <tissue evidence="2">Whole body</tissue>
    </source>
</reference>
<reference evidence="2" key="7">
    <citation type="journal article" date="2005" name="Science">
        <title>The Transcriptional Landscape of the Mammalian Genome.</title>
        <authorList>
            <consortium name="The FANTOM Consortium"/>
            <consortium name="Riken Genome Exploration Research Group and Genome Science Group (Genome Network Project Core Group)"/>
        </authorList>
    </citation>
    <scope>NUCLEOTIDE SEQUENCE</scope>
    <source>
        <strain evidence="2">C57BL/6J</strain>
        <tissue evidence="2">Whole body</tissue>
    </source>
</reference>
<evidence type="ECO:0000256" key="1">
    <source>
        <dbReference type="SAM" id="MobiDB-lite"/>
    </source>
</evidence>
<protein>
    <submittedName>
        <fullName evidence="2">Uncharacterized protein</fullName>
    </submittedName>
</protein>
<reference evidence="2" key="4">
    <citation type="journal article" date="2001" name="Nature">
        <title>Functional annotation of a full-length mouse cDNA collection.</title>
        <authorList>
            <consortium name="The RIKEN Genome Exploration Research Group Phase II Team and the FANTOM Consortium"/>
        </authorList>
    </citation>
    <scope>NUCLEOTIDE SEQUENCE</scope>
    <source>
        <strain evidence="2">C57BL/6J</strain>
        <tissue evidence="2">Whole body</tissue>
    </source>
</reference>
<reference evidence="2" key="1">
    <citation type="journal article" date="1999" name="Methods Enzymol.">
        <title>High-efficiency full-length cDNA cloning.</title>
        <authorList>
            <person name="Carninci P."/>
            <person name="Hayashizaki Y."/>
        </authorList>
    </citation>
    <scope>NUCLEOTIDE SEQUENCE</scope>
    <source>
        <strain evidence="2">C57BL/6J</strain>
        <tissue evidence="2">Whole body</tissue>
    </source>
</reference>
<reference evidence="2" key="6">
    <citation type="submission" date="2004-03" db="EMBL/GenBank/DDBJ databases">
        <authorList>
            <person name="Arakawa T."/>
            <person name="Carninci P."/>
            <person name="Fukuda S."/>
            <person name="Hashizume W."/>
            <person name="Hayashida K."/>
            <person name="Hori F."/>
            <person name="Iida J."/>
            <person name="Imamura K."/>
            <person name="Imotani K."/>
            <person name="Itoh M."/>
            <person name="Kanagawa S."/>
            <person name="Kawai J."/>
            <person name="Kojima M."/>
            <person name="Konno H."/>
            <person name="Murata M."/>
            <person name="Nakamura M."/>
            <person name="Ninomiya N."/>
            <person name="Nishiyori H."/>
            <person name="Nomura K."/>
            <person name="Ohno M."/>
            <person name="Sakazume N."/>
            <person name="Sano H."/>
            <person name="Sasaki D."/>
            <person name="Shibata K."/>
            <person name="Shiraki T."/>
            <person name="Tagami M."/>
            <person name="Tagami Y."/>
            <person name="Waki K."/>
            <person name="Watahiki A."/>
            <person name="Muramatsu M."/>
            <person name="Hayashizaki Y."/>
        </authorList>
    </citation>
    <scope>NUCLEOTIDE SEQUENCE</scope>
    <source>
        <strain evidence="2">C57BL/6J</strain>
        <tissue evidence="2">Whole body</tissue>
    </source>
</reference>
<sequence length="140" mass="14957">ERASRGRYEQCPVLTGCGVRAVRCRCVRVGGGRGSGTLTAVSLPERSGLCGSWAGLREVCIRRPVAGLQLSLQTGKRRTTTPTSRSNFPAAKPPRSAGPWSIPWGSRSSGPGGKCCRSPSHSWLWLYGATRGRRAAWTCG</sequence>
<dbReference type="AGR" id="MGI:2670966"/>